<gene>
    <name evidence="2" type="ORF">SUBVAR_06485</name>
</gene>
<dbReference type="STRING" id="411471.SUBVAR_06485"/>
<dbReference type="EMBL" id="ACBY02000030">
    <property type="protein sequence ID" value="EFB75210.1"/>
    <property type="molecule type" value="Genomic_DNA"/>
</dbReference>
<dbReference type="HOGENOM" id="CLU_2977566_0_0_9"/>
<accession>D1PQ18</accession>
<evidence type="ECO:0000313" key="2">
    <source>
        <dbReference type="EMBL" id="EFB75210.1"/>
    </source>
</evidence>
<organism evidence="2 3">
    <name type="scientific">Subdoligranulum variabile DSM 15176</name>
    <dbReference type="NCBI Taxonomy" id="411471"/>
    <lineage>
        <taxon>Bacteria</taxon>
        <taxon>Bacillati</taxon>
        <taxon>Bacillota</taxon>
        <taxon>Clostridia</taxon>
        <taxon>Eubacteriales</taxon>
        <taxon>Oscillospiraceae</taxon>
        <taxon>Subdoligranulum</taxon>
    </lineage>
</organism>
<dbReference type="Proteomes" id="UP000003438">
    <property type="component" value="Unassembled WGS sequence"/>
</dbReference>
<feature type="region of interest" description="Disordered" evidence="1">
    <location>
        <begin position="36"/>
        <end position="58"/>
    </location>
</feature>
<comment type="caution">
    <text evidence="2">The sequence shown here is derived from an EMBL/GenBank/DDBJ whole genome shotgun (WGS) entry which is preliminary data.</text>
</comment>
<protein>
    <submittedName>
        <fullName evidence="2">Uncharacterized protein</fullName>
    </submittedName>
</protein>
<sequence>MRENELCSQNVCLTQNNRTDIIVRIRTVQKSVRNGKKFKRSATGVGKGGSSYERLRSH</sequence>
<evidence type="ECO:0000313" key="3">
    <source>
        <dbReference type="Proteomes" id="UP000003438"/>
    </source>
</evidence>
<reference evidence="2" key="1">
    <citation type="submission" date="2009-12" db="EMBL/GenBank/DDBJ databases">
        <authorList>
            <person name="Weinstock G."/>
            <person name="Sodergren E."/>
            <person name="Clifton S."/>
            <person name="Fulton L."/>
            <person name="Fulton B."/>
            <person name="Courtney L."/>
            <person name="Fronick C."/>
            <person name="Harrison M."/>
            <person name="Strong C."/>
            <person name="Farmer C."/>
            <person name="Delahaunty K."/>
            <person name="Markovic C."/>
            <person name="Hall O."/>
            <person name="Minx P."/>
            <person name="Tomlinson C."/>
            <person name="Mitreva M."/>
            <person name="Nelson J."/>
            <person name="Hou S."/>
            <person name="Wollam A."/>
            <person name="Pepin K.H."/>
            <person name="Johnson M."/>
            <person name="Bhonagiri V."/>
            <person name="Nash W.E."/>
            <person name="Warren W."/>
            <person name="Chinwalla A."/>
            <person name="Mardis E.R."/>
            <person name="Wilson R.K."/>
        </authorList>
    </citation>
    <scope>NUCLEOTIDE SEQUENCE [LARGE SCALE GENOMIC DNA]</scope>
    <source>
        <strain evidence="2">DSM 15176</strain>
    </source>
</reference>
<proteinExistence type="predicted"/>
<evidence type="ECO:0000256" key="1">
    <source>
        <dbReference type="SAM" id="MobiDB-lite"/>
    </source>
</evidence>
<dbReference type="AlphaFoldDB" id="D1PQ18"/>
<name>D1PQ18_9FIRM</name>
<keyword evidence="3" id="KW-1185">Reference proteome</keyword>